<evidence type="ECO:0000256" key="7">
    <source>
        <dbReference type="ARBA" id="ARBA00022857"/>
    </source>
</evidence>
<keyword evidence="10" id="KW-0520">NAD</keyword>
<dbReference type="RefSeq" id="WP_284350314.1">
    <property type="nucleotide sequence ID" value="NZ_BRXS01000003.1"/>
</dbReference>
<keyword evidence="8" id="KW-1278">Translocase</keyword>
<evidence type="ECO:0000256" key="9">
    <source>
        <dbReference type="ARBA" id="ARBA00022989"/>
    </source>
</evidence>
<dbReference type="GO" id="GO:0008750">
    <property type="term" value="F:proton-translocating NAD(P)+ transhydrogenase activity"/>
    <property type="evidence" value="ECO:0007669"/>
    <property type="project" value="UniProtKB-EC"/>
</dbReference>
<evidence type="ECO:0000256" key="1">
    <source>
        <dbReference type="ARBA" id="ARBA00003943"/>
    </source>
</evidence>
<feature type="domain" description="NAD(P) transhydrogenase alpha subunit C-terminal" evidence="14">
    <location>
        <begin position="7"/>
        <end position="91"/>
    </location>
</feature>
<evidence type="ECO:0000256" key="11">
    <source>
        <dbReference type="ARBA" id="ARBA00023136"/>
    </source>
</evidence>
<proteinExistence type="predicted"/>
<keyword evidence="7" id="KW-0521">NADP</keyword>
<feature type="transmembrane region" description="Helical" evidence="13">
    <location>
        <begin position="6"/>
        <end position="22"/>
    </location>
</feature>
<keyword evidence="5" id="KW-0997">Cell inner membrane</keyword>
<dbReference type="PANTHER" id="PTHR10160">
    <property type="entry name" value="NAD(P) TRANSHYDROGENASE"/>
    <property type="match status" value="1"/>
</dbReference>
<reference evidence="15" key="1">
    <citation type="submission" date="2022-08" db="EMBL/GenBank/DDBJ databases">
        <title>Draft genome sequencing of Roseisolibacter agri AW1220.</title>
        <authorList>
            <person name="Tobiishi Y."/>
            <person name="Tonouchi A."/>
        </authorList>
    </citation>
    <scope>NUCLEOTIDE SEQUENCE</scope>
    <source>
        <strain evidence="15">AW1220</strain>
    </source>
</reference>
<dbReference type="InterPro" id="IPR024605">
    <property type="entry name" value="NADP_transhyd_a_C"/>
</dbReference>
<comment type="caution">
    <text evidence="15">The sequence shown here is derived from an EMBL/GenBank/DDBJ whole genome shotgun (WGS) entry which is preliminary data.</text>
</comment>
<evidence type="ECO:0000256" key="3">
    <source>
        <dbReference type="ARBA" id="ARBA00012943"/>
    </source>
</evidence>
<dbReference type="GO" id="GO:0005886">
    <property type="term" value="C:plasma membrane"/>
    <property type="evidence" value="ECO:0007669"/>
    <property type="project" value="UniProtKB-SubCell"/>
</dbReference>
<evidence type="ECO:0000256" key="4">
    <source>
        <dbReference type="ARBA" id="ARBA00022475"/>
    </source>
</evidence>
<evidence type="ECO:0000256" key="5">
    <source>
        <dbReference type="ARBA" id="ARBA00022519"/>
    </source>
</evidence>
<dbReference type="AlphaFoldDB" id="A0AA37V6W9"/>
<dbReference type="Proteomes" id="UP001161325">
    <property type="component" value="Unassembled WGS sequence"/>
</dbReference>
<dbReference type="EMBL" id="BRXS01000003">
    <property type="protein sequence ID" value="GLC25856.1"/>
    <property type="molecule type" value="Genomic_DNA"/>
</dbReference>
<evidence type="ECO:0000256" key="6">
    <source>
        <dbReference type="ARBA" id="ARBA00022692"/>
    </source>
</evidence>
<evidence type="ECO:0000256" key="2">
    <source>
        <dbReference type="ARBA" id="ARBA00004429"/>
    </source>
</evidence>
<feature type="transmembrane region" description="Helical" evidence="13">
    <location>
        <begin position="59"/>
        <end position="81"/>
    </location>
</feature>
<evidence type="ECO:0000313" key="15">
    <source>
        <dbReference type="EMBL" id="GLC25856.1"/>
    </source>
</evidence>
<evidence type="ECO:0000256" key="8">
    <source>
        <dbReference type="ARBA" id="ARBA00022967"/>
    </source>
</evidence>
<keyword evidence="16" id="KW-1185">Reference proteome</keyword>
<comment type="subcellular location">
    <subcellularLocation>
        <location evidence="2">Cell inner membrane</location>
        <topology evidence="2">Multi-pass membrane protein</topology>
    </subcellularLocation>
</comment>
<protein>
    <recommendedName>
        <fullName evidence="3">proton-translocating NAD(P)(+) transhydrogenase</fullName>
        <ecNumber evidence="3">7.1.1.1</ecNumber>
    </recommendedName>
</protein>
<feature type="transmembrane region" description="Helical" evidence="13">
    <location>
        <begin position="34"/>
        <end position="53"/>
    </location>
</feature>
<evidence type="ECO:0000256" key="10">
    <source>
        <dbReference type="ARBA" id="ARBA00023027"/>
    </source>
</evidence>
<evidence type="ECO:0000313" key="16">
    <source>
        <dbReference type="Proteomes" id="UP001161325"/>
    </source>
</evidence>
<keyword evidence="6 13" id="KW-0812">Transmembrane</keyword>
<accession>A0AA37V6W9</accession>
<evidence type="ECO:0000256" key="12">
    <source>
        <dbReference type="ARBA" id="ARBA00048202"/>
    </source>
</evidence>
<evidence type="ECO:0000259" key="14">
    <source>
        <dbReference type="Pfam" id="PF12769"/>
    </source>
</evidence>
<keyword evidence="4" id="KW-1003">Cell membrane</keyword>
<dbReference type="PANTHER" id="PTHR10160:SF19">
    <property type="entry name" value="PROTON-TRANSLOCATING NAD(P)(+) TRANSHYDROGENASE"/>
    <property type="match status" value="1"/>
</dbReference>
<keyword evidence="9 13" id="KW-1133">Transmembrane helix</keyword>
<comment type="catalytic activity">
    <reaction evidence="12">
        <text>NAD(+) + NADPH + H(+)(in) = NADH + NADP(+) + H(+)(out)</text>
        <dbReference type="Rhea" id="RHEA:47992"/>
        <dbReference type="ChEBI" id="CHEBI:15378"/>
        <dbReference type="ChEBI" id="CHEBI:57540"/>
        <dbReference type="ChEBI" id="CHEBI:57783"/>
        <dbReference type="ChEBI" id="CHEBI:57945"/>
        <dbReference type="ChEBI" id="CHEBI:58349"/>
        <dbReference type="EC" id="7.1.1.1"/>
    </reaction>
</comment>
<gene>
    <name evidence="15" type="ORF">rosag_23690</name>
</gene>
<dbReference type="Pfam" id="PF12769">
    <property type="entry name" value="PNTB_4TM"/>
    <property type="match status" value="1"/>
</dbReference>
<comment type="function">
    <text evidence="1">The transhydrogenation between NADH and NADP is coupled to respiration and ATP hydrolysis and functions as a proton pump across the membrane.</text>
</comment>
<organism evidence="15 16">
    <name type="scientific">Roseisolibacter agri</name>
    <dbReference type="NCBI Taxonomy" id="2014610"/>
    <lineage>
        <taxon>Bacteria</taxon>
        <taxon>Pseudomonadati</taxon>
        <taxon>Gemmatimonadota</taxon>
        <taxon>Gemmatimonadia</taxon>
        <taxon>Gemmatimonadales</taxon>
        <taxon>Gemmatimonadaceae</taxon>
        <taxon>Roseisolibacter</taxon>
    </lineage>
</organism>
<dbReference type="EC" id="7.1.1.1" evidence="3"/>
<evidence type="ECO:0000256" key="13">
    <source>
        <dbReference type="SAM" id="Phobius"/>
    </source>
</evidence>
<keyword evidence="11 13" id="KW-0472">Membrane</keyword>
<sequence>MLTYVLQLYVFILAGFVGYSIITRVPPLLHTPLMSATNAISAISIVGALVVAGSRYSRLASILGFVAVTCATINVVGGFIITDRMLRMFRREEKPAELPPGEASK</sequence>
<dbReference type="GO" id="GO:0006740">
    <property type="term" value="P:NADPH regeneration"/>
    <property type="evidence" value="ECO:0007669"/>
    <property type="project" value="TreeGrafter"/>
</dbReference>
<name>A0AA37V6W9_9BACT</name>
<dbReference type="GO" id="GO:0050661">
    <property type="term" value="F:NADP binding"/>
    <property type="evidence" value="ECO:0007669"/>
    <property type="project" value="TreeGrafter"/>
</dbReference>